<feature type="domain" description="MacB-like periplasmic core" evidence="9">
    <location>
        <begin position="18"/>
        <end position="234"/>
    </location>
</feature>
<dbReference type="Pfam" id="PF12704">
    <property type="entry name" value="MacB_PCD"/>
    <property type="match status" value="1"/>
</dbReference>
<evidence type="ECO:0000259" key="9">
    <source>
        <dbReference type="Pfam" id="PF12704"/>
    </source>
</evidence>
<proteinExistence type="inferred from homology"/>
<dbReference type="AlphaFoldDB" id="A0A6N6RHJ3"/>
<accession>A0A6N6RHJ3</accession>
<evidence type="ECO:0000256" key="3">
    <source>
        <dbReference type="ARBA" id="ARBA00022475"/>
    </source>
</evidence>
<feature type="transmembrane region" description="Helical" evidence="7">
    <location>
        <begin position="20"/>
        <end position="38"/>
    </location>
</feature>
<feature type="transmembrane region" description="Helical" evidence="7">
    <location>
        <begin position="367"/>
        <end position="392"/>
    </location>
</feature>
<evidence type="ECO:0000256" key="5">
    <source>
        <dbReference type="ARBA" id="ARBA00022989"/>
    </source>
</evidence>
<reference evidence="10 11" key="1">
    <citation type="submission" date="2019-09" db="EMBL/GenBank/DDBJ databases">
        <title>Genomes of family Cryomorphaceae.</title>
        <authorList>
            <person name="Bowman J.P."/>
        </authorList>
    </citation>
    <scope>NUCLEOTIDE SEQUENCE [LARGE SCALE GENOMIC DNA]</scope>
    <source>
        <strain evidence="10 11">LMG 25704</strain>
    </source>
</reference>
<dbReference type="PANTHER" id="PTHR30489:SF0">
    <property type="entry name" value="LIPOPROTEIN-RELEASING SYSTEM TRANSMEMBRANE PROTEIN LOLE"/>
    <property type="match status" value="1"/>
</dbReference>
<evidence type="ECO:0000256" key="4">
    <source>
        <dbReference type="ARBA" id="ARBA00022692"/>
    </source>
</evidence>
<dbReference type="InterPro" id="IPR025857">
    <property type="entry name" value="MacB_PCD"/>
</dbReference>
<evidence type="ECO:0000313" key="10">
    <source>
        <dbReference type="EMBL" id="KAB2813848.1"/>
    </source>
</evidence>
<organism evidence="10 11">
    <name type="scientific">Phaeocystidibacter luteus</name>
    <dbReference type="NCBI Taxonomy" id="911197"/>
    <lineage>
        <taxon>Bacteria</taxon>
        <taxon>Pseudomonadati</taxon>
        <taxon>Bacteroidota</taxon>
        <taxon>Flavobacteriia</taxon>
        <taxon>Flavobacteriales</taxon>
        <taxon>Phaeocystidibacteraceae</taxon>
        <taxon>Phaeocystidibacter</taxon>
    </lineage>
</organism>
<dbReference type="Pfam" id="PF02687">
    <property type="entry name" value="FtsX"/>
    <property type="match status" value="1"/>
</dbReference>
<dbReference type="RefSeq" id="WP_151666516.1">
    <property type="nucleotide sequence ID" value="NZ_WBVO01000002.1"/>
</dbReference>
<feature type="transmembrane region" description="Helical" evidence="7">
    <location>
        <begin position="265"/>
        <end position="286"/>
    </location>
</feature>
<comment type="caution">
    <text evidence="10">The sequence shown here is derived from an EMBL/GenBank/DDBJ whole genome shotgun (WGS) entry which is preliminary data.</text>
</comment>
<dbReference type="GO" id="GO:0098797">
    <property type="term" value="C:plasma membrane protein complex"/>
    <property type="evidence" value="ECO:0007669"/>
    <property type="project" value="TreeGrafter"/>
</dbReference>
<evidence type="ECO:0000256" key="7">
    <source>
        <dbReference type="SAM" id="Phobius"/>
    </source>
</evidence>
<keyword evidence="5 7" id="KW-1133">Transmembrane helix</keyword>
<evidence type="ECO:0000256" key="6">
    <source>
        <dbReference type="ARBA" id="ARBA00023136"/>
    </source>
</evidence>
<comment type="subcellular location">
    <subcellularLocation>
        <location evidence="1">Cell membrane</location>
        <topology evidence="1">Multi-pass membrane protein</topology>
    </subcellularLocation>
</comment>
<evidence type="ECO:0000256" key="1">
    <source>
        <dbReference type="ARBA" id="ARBA00004651"/>
    </source>
</evidence>
<comment type="similarity">
    <text evidence="2">Belongs to the ABC-4 integral membrane protein family. LolC/E subfamily.</text>
</comment>
<feature type="transmembrane region" description="Helical" evidence="7">
    <location>
        <begin position="307"/>
        <end position="329"/>
    </location>
</feature>
<sequence length="403" mass="44655">MLYLRLAWRNLWRNRRRTLITVFAVAFAGFFVIAMRSLQTGAYDNMVRNTVGTYTGFLQVHQDGYWDEKIIDNSFEESESIRETILQQKGVSGVSPRITGFSLLSYGLKTRGVQVEGFNPDYEAQLELEERVVAGTGRPEYGAVIGSDLAEYLKVEVGDSLVFLGQGYHGQSANALLPIEGIVSLSSPMLNQNTAFINLKMAQYVFAADNRITAYAINTEPDADLYEVESKIREALNKGELEVMNWQDMLPELVQSIQADSAGGILMAGVLYIVVGFSLLGTFIMLAAERKREYGMLIGLGMRRGQLMRLALLEASALAVLGVLLAVVLTRPLTLYFHFNPIQFTGQAMEALREMGMEPSMPASIDWSIPLTHGAILLVLTLGISLYSLVSIKRIQPVNAMRS</sequence>
<dbReference type="OrthoDB" id="9784014at2"/>
<dbReference type="InterPro" id="IPR051447">
    <property type="entry name" value="Lipoprotein-release_system"/>
</dbReference>
<evidence type="ECO:0000256" key="2">
    <source>
        <dbReference type="ARBA" id="ARBA00005236"/>
    </source>
</evidence>
<evidence type="ECO:0000313" key="11">
    <source>
        <dbReference type="Proteomes" id="UP000468650"/>
    </source>
</evidence>
<feature type="domain" description="ABC3 transporter permease C-terminal" evidence="8">
    <location>
        <begin position="266"/>
        <end position="397"/>
    </location>
</feature>
<dbReference type="EMBL" id="WBVO01000002">
    <property type="protein sequence ID" value="KAB2813848.1"/>
    <property type="molecule type" value="Genomic_DNA"/>
</dbReference>
<gene>
    <name evidence="10" type="ORF">F8C67_03965</name>
</gene>
<keyword evidence="11" id="KW-1185">Reference proteome</keyword>
<name>A0A6N6RHJ3_9FLAO</name>
<keyword evidence="3" id="KW-1003">Cell membrane</keyword>
<dbReference type="Proteomes" id="UP000468650">
    <property type="component" value="Unassembled WGS sequence"/>
</dbReference>
<evidence type="ECO:0000259" key="8">
    <source>
        <dbReference type="Pfam" id="PF02687"/>
    </source>
</evidence>
<keyword evidence="6 7" id="KW-0472">Membrane</keyword>
<dbReference type="GO" id="GO:0044874">
    <property type="term" value="P:lipoprotein localization to outer membrane"/>
    <property type="evidence" value="ECO:0007669"/>
    <property type="project" value="TreeGrafter"/>
</dbReference>
<keyword evidence="4 7" id="KW-0812">Transmembrane</keyword>
<dbReference type="PANTHER" id="PTHR30489">
    <property type="entry name" value="LIPOPROTEIN-RELEASING SYSTEM TRANSMEMBRANE PROTEIN LOLE"/>
    <property type="match status" value="1"/>
</dbReference>
<protein>
    <submittedName>
        <fullName evidence="10">ABC transporter permease</fullName>
    </submittedName>
</protein>
<dbReference type="InterPro" id="IPR003838">
    <property type="entry name" value="ABC3_permease_C"/>
</dbReference>